<dbReference type="eggNOG" id="COG2852">
    <property type="taxonomic scope" value="Bacteria"/>
</dbReference>
<accession>U3P4I4</accession>
<name>U3P4I4_LEIXC</name>
<evidence type="ECO:0008006" key="3">
    <source>
        <dbReference type="Google" id="ProtNLM"/>
    </source>
</evidence>
<dbReference type="RefSeq" id="WP_021754117.1">
    <property type="nucleotide sequence ID" value="NC_022438.1"/>
</dbReference>
<proteinExistence type="predicted"/>
<evidence type="ECO:0000313" key="1">
    <source>
        <dbReference type="EMBL" id="AGW40676.1"/>
    </source>
</evidence>
<dbReference type="Proteomes" id="UP000016743">
    <property type="component" value="Chromosome"/>
</dbReference>
<dbReference type="AlphaFoldDB" id="U3P4I4"/>
<dbReference type="HOGENOM" id="CLU_073055_0_0_11"/>
<protein>
    <recommendedName>
        <fullName evidence="3">DUF559 domain-containing protein</fullName>
    </recommendedName>
</protein>
<dbReference type="STRING" id="1389489.O159_04800"/>
<reference evidence="1 2" key="1">
    <citation type="journal article" date="2013" name="Genome Announc.">
        <title>Complete Genome Sequence of Leifsonia xyli subsp. cynodontis Strain DSM46306, a Gram-Positive Bacterial Pathogen of Grasses.</title>
        <authorList>
            <person name="Monteiro-Vitorello C.B."/>
            <person name="Zerillo M.M."/>
            <person name="Van Sluys M.A."/>
            <person name="Camargo L.E."/>
            <person name="Kitajima J.P."/>
        </authorList>
    </citation>
    <scope>NUCLEOTIDE SEQUENCE [LARGE SCALE GENOMIC DNA]</scope>
    <source>
        <strain evidence="1 2">DSM 46306</strain>
    </source>
</reference>
<keyword evidence="2" id="KW-1185">Reference proteome</keyword>
<dbReference type="OrthoDB" id="2594539at2"/>
<evidence type="ECO:0000313" key="2">
    <source>
        <dbReference type="Proteomes" id="UP000016743"/>
    </source>
</evidence>
<dbReference type="SUPFAM" id="SSF52980">
    <property type="entry name" value="Restriction endonuclease-like"/>
    <property type="match status" value="1"/>
</dbReference>
<organism evidence="1 2">
    <name type="scientific">Leifsonia xyli subsp. cynodontis DSM 46306</name>
    <dbReference type="NCBI Taxonomy" id="1389489"/>
    <lineage>
        <taxon>Bacteria</taxon>
        <taxon>Bacillati</taxon>
        <taxon>Actinomycetota</taxon>
        <taxon>Actinomycetes</taxon>
        <taxon>Micrococcales</taxon>
        <taxon>Microbacteriaceae</taxon>
        <taxon>Leifsonia</taxon>
    </lineage>
</organism>
<dbReference type="PATRIC" id="fig|1389489.3.peg.462"/>
<dbReference type="Gene3D" id="3.40.960.10">
    <property type="entry name" value="VSR Endonuclease"/>
    <property type="match status" value="1"/>
</dbReference>
<dbReference type="EMBL" id="CP006734">
    <property type="protein sequence ID" value="AGW40676.1"/>
    <property type="molecule type" value="Genomic_DNA"/>
</dbReference>
<dbReference type="KEGG" id="lxy:O159_04800"/>
<sequence>MNWMQEFDKRGGIASTRQLRDAGATERALGRVVADGRLIRPRNGRYAKPGVFEAAIAAVRMGGRLSCVSAARSYGLWGGMDARTHATVPPTAGRAGVEAGAVLHWRACRAHPEIWRVSVADCLRSVVACADEETSVAVLDTALSAGLVSIRDIERTFASEPQRARTIARRARPGSDSGVESILRQRLTARGHLVEQQIAVPGAGRVDARVDGILYVEVDGFAFHSGREAFERDRMRDAALALRGDRWLRVSARNLLSTPDSVVATIEAVLEREESGRARRG</sequence>
<gene>
    <name evidence="1" type="ORF">O159_04800</name>
</gene>
<dbReference type="InterPro" id="IPR011335">
    <property type="entry name" value="Restrct_endonuc-II-like"/>
</dbReference>